<reference evidence="1" key="2">
    <citation type="submission" date="2025-08" db="UniProtKB">
        <authorList>
            <consortium name="Ensembl"/>
        </authorList>
    </citation>
    <scope>IDENTIFICATION</scope>
</reference>
<sequence>MAWTLQVASKIDFDPLTLSHGGIASTLSKDLARNDSFPLSVIGDSINSLESKEGGVSARNH</sequence>
<organism evidence="1 2">
    <name type="scientific">Sus scrofa</name>
    <name type="common">Pig</name>
    <dbReference type="NCBI Taxonomy" id="9823"/>
    <lineage>
        <taxon>Eukaryota</taxon>
        <taxon>Metazoa</taxon>
        <taxon>Chordata</taxon>
        <taxon>Craniata</taxon>
        <taxon>Vertebrata</taxon>
        <taxon>Euteleostomi</taxon>
        <taxon>Mammalia</taxon>
        <taxon>Eutheria</taxon>
        <taxon>Laurasiatheria</taxon>
        <taxon>Artiodactyla</taxon>
        <taxon>Suina</taxon>
        <taxon>Suidae</taxon>
        <taxon>Sus</taxon>
    </lineage>
</organism>
<accession>A0A4X1V157</accession>
<protein>
    <submittedName>
        <fullName evidence="1">Uncharacterized protein</fullName>
    </submittedName>
</protein>
<proteinExistence type="predicted"/>
<dbReference type="Ensembl" id="ENSSSCT00070041659.1">
    <property type="protein sequence ID" value="ENSSSCP00070034984.1"/>
    <property type="gene ID" value="ENSSSCG00070020966.1"/>
</dbReference>
<dbReference type="AlphaFoldDB" id="A0A4X1V157"/>
<evidence type="ECO:0000313" key="1">
    <source>
        <dbReference type="Ensembl" id="ENSSSCP00070034984.1"/>
    </source>
</evidence>
<reference evidence="1 2" key="1">
    <citation type="submission" date="2017-08" db="EMBL/GenBank/DDBJ databases">
        <title>USMARCv1.0.</title>
        <authorList>
            <person name="Hannum G.I."/>
            <person name="Koren S."/>
            <person name="Schroeder S.G."/>
            <person name="Chin S.C."/>
            <person name="Nonneman D.J."/>
            <person name="Becker S.A."/>
            <person name="Rosen B.D."/>
            <person name="Bickhart D.M."/>
            <person name="Putnam N.H."/>
            <person name="Green R.E."/>
            <person name="Tuggle C.K."/>
            <person name="Liu H."/>
            <person name="Rohrer G.A."/>
            <person name="Warr A."/>
            <person name="Hall R."/>
            <person name="Kim K."/>
            <person name="Hume D.A."/>
            <person name="Talbot R."/>
            <person name="Chow W."/>
            <person name="Howe K."/>
            <person name="Schwartz A.S."/>
            <person name="Watson M."/>
            <person name="Archibald A.L."/>
            <person name="Phillippy A.M."/>
            <person name="Smith T.P.L."/>
        </authorList>
    </citation>
    <scope>NUCLEOTIDE SEQUENCE [LARGE SCALE GENOMIC DNA]</scope>
</reference>
<name>A0A4X1V157_PIG</name>
<evidence type="ECO:0000313" key="2">
    <source>
        <dbReference type="Proteomes" id="UP000314985"/>
    </source>
</evidence>
<dbReference type="Proteomes" id="UP000314985">
    <property type="component" value="Chromosome 13"/>
</dbReference>